<name>A0A3A8I0L8_9BACT</name>
<sequence length="130" mass="13831">MSLKSILRGTAVATLLFAVPALAQTAPTSESAPQKSGQCEKGGRGKHGGGGHKFGRMEHRLDKQVAEGRLSQAQADGFKAEAKALHEEMKAARAAANGQVDEVQRSQFKERRRALKEKIKAALAPTQQGA</sequence>
<evidence type="ECO:0000313" key="4">
    <source>
        <dbReference type="Proteomes" id="UP000268094"/>
    </source>
</evidence>
<evidence type="ECO:0000256" key="1">
    <source>
        <dbReference type="SAM" id="MobiDB-lite"/>
    </source>
</evidence>
<evidence type="ECO:0008006" key="5">
    <source>
        <dbReference type="Google" id="ProtNLM"/>
    </source>
</evidence>
<evidence type="ECO:0000256" key="2">
    <source>
        <dbReference type="SAM" id="SignalP"/>
    </source>
</evidence>
<feature type="signal peptide" evidence="2">
    <location>
        <begin position="1"/>
        <end position="23"/>
    </location>
</feature>
<dbReference type="RefSeq" id="WP_120544473.1">
    <property type="nucleotide sequence ID" value="NZ_RAVZ01000307.1"/>
</dbReference>
<feature type="chain" id="PRO_5017307040" description="Periplasmic heavy metal sensor" evidence="2">
    <location>
        <begin position="24"/>
        <end position="130"/>
    </location>
</feature>
<organism evidence="3 4">
    <name type="scientific">Corallococcus terminator</name>
    <dbReference type="NCBI Taxonomy" id="2316733"/>
    <lineage>
        <taxon>Bacteria</taxon>
        <taxon>Pseudomonadati</taxon>
        <taxon>Myxococcota</taxon>
        <taxon>Myxococcia</taxon>
        <taxon>Myxococcales</taxon>
        <taxon>Cystobacterineae</taxon>
        <taxon>Myxococcaceae</taxon>
        <taxon>Corallococcus</taxon>
    </lineage>
</organism>
<dbReference type="Proteomes" id="UP000268094">
    <property type="component" value="Unassembled WGS sequence"/>
</dbReference>
<gene>
    <name evidence="3" type="ORF">D7V88_32340</name>
</gene>
<accession>A0A3A8I0L8</accession>
<feature type="compositionally biased region" description="Basic residues" evidence="1">
    <location>
        <begin position="44"/>
        <end position="54"/>
    </location>
</feature>
<keyword evidence="4" id="KW-1185">Reference proteome</keyword>
<dbReference type="OrthoDB" id="5382918at2"/>
<feature type="compositionally biased region" description="Polar residues" evidence="1">
    <location>
        <begin position="25"/>
        <end position="37"/>
    </location>
</feature>
<evidence type="ECO:0000313" key="3">
    <source>
        <dbReference type="EMBL" id="RKG76348.1"/>
    </source>
</evidence>
<dbReference type="AlphaFoldDB" id="A0A3A8I0L8"/>
<dbReference type="EMBL" id="RAVZ01000307">
    <property type="protein sequence ID" value="RKG76348.1"/>
    <property type="molecule type" value="Genomic_DNA"/>
</dbReference>
<proteinExistence type="predicted"/>
<keyword evidence="2" id="KW-0732">Signal</keyword>
<feature type="region of interest" description="Disordered" evidence="1">
    <location>
        <begin position="24"/>
        <end position="62"/>
    </location>
</feature>
<comment type="caution">
    <text evidence="3">The sequence shown here is derived from an EMBL/GenBank/DDBJ whole genome shotgun (WGS) entry which is preliminary data.</text>
</comment>
<protein>
    <recommendedName>
        <fullName evidence="5">Periplasmic heavy metal sensor</fullName>
    </recommendedName>
</protein>
<reference evidence="4" key="1">
    <citation type="submission" date="2018-09" db="EMBL/GenBank/DDBJ databases">
        <authorList>
            <person name="Livingstone P.G."/>
            <person name="Whitworth D.E."/>
        </authorList>
    </citation>
    <scope>NUCLEOTIDE SEQUENCE [LARGE SCALE GENOMIC DNA]</scope>
    <source>
        <strain evidence="4">CA054A</strain>
    </source>
</reference>